<dbReference type="AlphaFoldDB" id="A0A674EHN7"/>
<dbReference type="OMA" id="ENSSNDW"/>
<feature type="compositionally biased region" description="Pro residues" evidence="2">
    <location>
        <begin position="443"/>
        <end position="465"/>
    </location>
</feature>
<dbReference type="PROSITE" id="PS51082">
    <property type="entry name" value="WH2"/>
    <property type="match status" value="1"/>
</dbReference>
<name>A0A674EHN7_SALTR</name>
<evidence type="ECO:0000259" key="4">
    <source>
        <dbReference type="PROSITE" id="PS51082"/>
    </source>
</evidence>
<feature type="domain" description="FH2" evidence="6">
    <location>
        <begin position="404"/>
        <end position="803"/>
    </location>
</feature>
<dbReference type="Pfam" id="PF02181">
    <property type="entry name" value="FH2"/>
    <property type="match status" value="1"/>
</dbReference>
<dbReference type="InterPro" id="IPR015425">
    <property type="entry name" value="FH2_Formin"/>
</dbReference>
<dbReference type="SMART" id="SM01140">
    <property type="entry name" value="Drf_GBD"/>
    <property type="match status" value="1"/>
</dbReference>
<dbReference type="Gene3D" id="1.25.10.10">
    <property type="entry name" value="Leucine-rich Repeat Variant"/>
    <property type="match status" value="1"/>
</dbReference>
<dbReference type="SUPFAM" id="SSF81995">
    <property type="entry name" value="beta-sandwich domain of Sec23/24"/>
    <property type="match status" value="1"/>
</dbReference>
<feature type="domain" description="GBD/FH3" evidence="5">
    <location>
        <begin position="1"/>
        <end position="339"/>
    </location>
</feature>
<dbReference type="SUPFAM" id="SSF101447">
    <property type="entry name" value="Formin homology 2 domain (FH2 domain)"/>
    <property type="match status" value="1"/>
</dbReference>
<dbReference type="PROSITE" id="PS51444">
    <property type="entry name" value="FH2"/>
    <property type="match status" value="1"/>
</dbReference>
<feature type="region of interest" description="Disordered" evidence="2">
    <location>
        <begin position="995"/>
        <end position="1018"/>
    </location>
</feature>
<dbReference type="GO" id="GO:0031267">
    <property type="term" value="F:small GTPase binding"/>
    <property type="evidence" value="ECO:0007669"/>
    <property type="project" value="InterPro"/>
</dbReference>
<dbReference type="PANTHER" id="PTHR46345:SF5">
    <property type="entry name" value="INVERTED FORMIN-2"/>
    <property type="match status" value="1"/>
</dbReference>
<dbReference type="GO" id="GO:0030036">
    <property type="term" value="P:actin cytoskeleton organization"/>
    <property type="evidence" value="ECO:0007669"/>
    <property type="project" value="InterPro"/>
</dbReference>
<dbReference type="GO" id="GO:0003779">
    <property type="term" value="F:actin binding"/>
    <property type="evidence" value="ECO:0007669"/>
    <property type="project" value="InterPro"/>
</dbReference>
<evidence type="ECO:0000259" key="6">
    <source>
        <dbReference type="PROSITE" id="PS51444"/>
    </source>
</evidence>
<evidence type="ECO:0000313" key="7">
    <source>
        <dbReference type="Ensembl" id="ENSSTUP00000107152.1"/>
    </source>
</evidence>
<dbReference type="PROSITE" id="PS51232">
    <property type="entry name" value="GBD_FH3"/>
    <property type="match status" value="1"/>
</dbReference>
<dbReference type="InterPro" id="IPR003124">
    <property type="entry name" value="WH2_dom"/>
</dbReference>
<evidence type="ECO:0000313" key="8">
    <source>
        <dbReference type="Proteomes" id="UP000472277"/>
    </source>
</evidence>
<feature type="region of interest" description="Disordered" evidence="2">
    <location>
        <begin position="788"/>
        <end position="824"/>
    </location>
</feature>
<dbReference type="Pfam" id="PF06367">
    <property type="entry name" value="Drf_FH3"/>
    <property type="match status" value="1"/>
</dbReference>
<reference evidence="7" key="1">
    <citation type="submission" date="2025-08" db="UniProtKB">
        <authorList>
            <consortium name="Ensembl"/>
        </authorList>
    </citation>
    <scope>IDENTIFICATION</scope>
</reference>
<feature type="transmembrane region" description="Helical" evidence="3">
    <location>
        <begin position="1103"/>
        <end position="1121"/>
    </location>
</feature>
<dbReference type="InterPro" id="IPR010473">
    <property type="entry name" value="GTPase-bd"/>
</dbReference>
<dbReference type="InterPro" id="IPR011989">
    <property type="entry name" value="ARM-like"/>
</dbReference>
<dbReference type="InParanoid" id="A0A674EHN7"/>
<feature type="region of interest" description="Disordered" evidence="2">
    <location>
        <begin position="1050"/>
        <end position="1071"/>
    </location>
</feature>
<feature type="region of interest" description="Disordered" evidence="2">
    <location>
        <begin position="845"/>
        <end position="872"/>
    </location>
</feature>
<evidence type="ECO:0000256" key="2">
    <source>
        <dbReference type="SAM" id="MobiDB-lite"/>
    </source>
</evidence>
<dbReference type="SMART" id="SM00498">
    <property type="entry name" value="FH2"/>
    <property type="match status" value="1"/>
</dbReference>
<feature type="compositionally biased region" description="Basic and acidic residues" evidence="2">
    <location>
        <begin position="380"/>
        <end position="395"/>
    </location>
</feature>
<dbReference type="InterPro" id="IPR014768">
    <property type="entry name" value="GBD/FH3_dom"/>
</dbReference>
<feature type="compositionally biased region" description="Low complexity" evidence="2">
    <location>
        <begin position="1003"/>
        <end position="1018"/>
    </location>
</feature>
<dbReference type="GeneTree" id="ENSGT00940000155691"/>
<proteinExistence type="predicted"/>
<gene>
    <name evidence="7" type="primary">INF2</name>
</gene>
<dbReference type="SUPFAM" id="SSF48371">
    <property type="entry name" value="ARM repeat"/>
    <property type="match status" value="1"/>
</dbReference>
<feature type="coiled-coil region" evidence="1">
    <location>
        <begin position="693"/>
        <end position="724"/>
    </location>
</feature>
<dbReference type="PANTHER" id="PTHR46345">
    <property type="entry name" value="INVERTED FORMIN-2"/>
    <property type="match status" value="1"/>
</dbReference>
<protein>
    <submittedName>
        <fullName evidence="7">Inverted formin 2</fullName>
    </submittedName>
</protein>
<evidence type="ECO:0000259" key="5">
    <source>
        <dbReference type="PROSITE" id="PS51232"/>
    </source>
</evidence>
<dbReference type="Pfam" id="PF06371">
    <property type="entry name" value="Drf_GBD"/>
    <property type="match status" value="1"/>
</dbReference>
<dbReference type="Ensembl" id="ENSSTUT00000114813.1">
    <property type="protein sequence ID" value="ENSSTUP00000107152.1"/>
    <property type="gene ID" value="ENSSTUG00000047664.1"/>
</dbReference>
<dbReference type="InterPro" id="IPR010472">
    <property type="entry name" value="FH3_dom"/>
</dbReference>
<keyword evidence="3" id="KW-0812">Transmembrane</keyword>
<feature type="region of interest" description="Disordered" evidence="2">
    <location>
        <begin position="380"/>
        <end position="474"/>
    </location>
</feature>
<sequence>MSVKSDGKRKWAAVRGHLGSSQDSETQLEANLESADPELCICMLQVPSVVNYSGLKRRLEGSEESWMVQFLELSGLDLLLEALDRLSGRGCSRIADALLQLTCVSCVRAVMNSSSGINFIVENEGYIRKLSQALDTSNTMVKKQVFELLAALSMFSSDGYRLAMDALDHYKGVKTQQYRFSVIMNELQATDNVPYMVTLLSVINAIIFGTDDLRQRDKMRKEFIGLQLLDILPKLRDEEDEDLIIQCEAFEEAMVEDEEELLRVYGGIDMSSHQEVFTTLFNKVSTLLSILQTLEALTNRAILLDQDCESSEAISCPLRELWAKDWSLGECRLRAEVHRIFFGGVTCRQNSTIMQRLVFSKRRTAGVHAVDGLPHKKIDKAVQTDKVDNDQERLTKCPTTSQVSSHPPPPPPSLPPPPAPTLPHTGGGVPPPPPPLPGMGVPPGCPPPPLPAMSGMPPPPPPPPGMGGMGVAQSSQSLGCACSASSKAGRCPTLRMKKLNWQKLRAVTGDSHDEFVSLIQNGDRTKFDVEVLKQLVKLLPEKHEIENLKSFQGEKDKLANVDRFYISILAVPCYQLRIDCMLLCEETASVLDMLKPKAEVVEAACQCLRVSTLMPSFCRLILDVGNFLNYGSHTGHAEGFKISSLLMLTETKANKSRITLLHYILEEVELNHPELLYLPDDIEICEKAAGINLDSIQAEASALLNRLKEASKKVSNSVDDVKQQYAEKNLEACQDLEDSFLEIVRKKGDLALYLCEDVNNLSLEELFGTIKTFRGLFIKALKENKTRKEQAVKVEKRKKQLEEEESKRQKGENGKIIRKGPSPQDNGCIIDHLLADIRKGFHLRKTRPRCETESPPSSEMNRKTGQPGKDKTTLTPSCLQLHSYSPIPGMGVLNNTKNISTFTDADLPEINLMVTEDLMPECPQSNGESHLNGACTLPVTDMDMMKESNGESNLIGETIGQDEVGGKCNSMMVKTFRQDEAGDDMMVKMVAQDEGITNGHPDTNSSTETNGNTNTKGNVPMVSAAESGPAYDVPDGVDSEDLLSSVSEALPASASETLKPEDKKQQKLFRRNKKKSNEGNVFIHSNKDHVWNCGLLKCLRGRFLQFFWYMVLLHFTLHILYSV</sequence>
<dbReference type="Gene3D" id="1.20.58.2220">
    <property type="entry name" value="Formin, FH2 domain"/>
    <property type="match status" value="1"/>
</dbReference>
<keyword evidence="3" id="KW-0472">Membrane</keyword>
<feature type="compositionally biased region" description="Pro residues" evidence="2">
    <location>
        <begin position="406"/>
        <end position="421"/>
    </location>
</feature>
<feature type="domain" description="WH2" evidence="4">
    <location>
        <begin position="831"/>
        <end position="846"/>
    </location>
</feature>
<feature type="compositionally biased region" description="Basic and acidic residues" evidence="2">
    <location>
        <begin position="805"/>
        <end position="815"/>
    </location>
</feature>
<reference evidence="7" key="2">
    <citation type="submission" date="2025-09" db="UniProtKB">
        <authorList>
            <consortium name="Ensembl"/>
        </authorList>
    </citation>
    <scope>IDENTIFICATION</scope>
</reference>
<keyword evidence="1" id="KW-0175">Coiled coil</keyword>
<dbReference type="SMART" id="SM01139">
    <property type="entry name" value="Drf_FH3"/>
    <property type="match status" value="1"/>
</dbReference>
<dbReference type="InterPro" id="IPR042201">
    <property type="entry name" value="FH2_Formin_sf"/>
</dbReference>
<keyword evidence="8" id="KW-1185">Reference proteome</keyword>
<keyword evidence="3" id="KW-1133">Transmembrane helix</keyword>
<evidence type="ECO:0000256" key="1">
    <source>
        <dbReference type="SAM" id="Coils"/>
    </source>
</evidence>
<dbReference type="InterPro" id="IPR016024">
    <property type="entry name" value="ARM-type_fold"/>
</dbReference>
<organism evidence="7 8">
    <name type="scientific">Salmo trutta</name>
    <name type="common">Brown trout</name>
    <dbReference type="NCBI Taxonomy" id="8032"/>
    <lineage>
        <taxon>Eukaryota</taxon>
        <taxon>Metazoa</taxon>
        <taxon>Chordata</taxon>
        <taxon>Craniata</taxon>
        <taxon>Vertebrata</taxon>
        <taxon>Euteleostomi</taxon>
        <taxon>Actinopterygii</taxon>
        <taxon>Neopterygii</taxon>
        <taxon>Teleostei</taxon>
        <taxon>Protacanthopterygii</taxon>
        <taxon>Salmoniformes</taxon>
        <taxon>Salmonidae</taxon>
        <taxon>Salmoninae</taxon>
        <taxon>Salmo</taxon>
    </lineage>
</organism>
<dbReference type="Proteomes" id="UP000472277">
    <property type="component" value="Chromosome 25"/>
</dbReference>
<evidence type="ECO:0000256" key="3">
    <source>
        <dbReference type="SAM" id="Phobius"/>
    </source>
</evidence>
<accession>A0A674EHN7</accession>